<name>A0ABC8C2C4_9ACTN</name>
<gene>
    <name evidence="2" type="ORF">B7C62_29930</name>
</gene>
<evidence type="ECO:0000313" key="3">
    <source>
        <dbReference type="Proteomes" id="UP000192251"/>
    </source>
</evidence>
<evidence type="ECO:0000313" key="2">
    <source>
        <dbReference type="EMBL" id="ARF76020.1"/>
    </source>
</evidence>
<accession>A0ABC8C2C4</accession>
<dbReference type="InterPro" id="IPR046701">
    <property type="entry name" value="DUF6571"/>
</dbReference>
<dbReference type="KEGG" id="kab:B7C62_29930"/>
<dbReference type="AlphaFoldDB" id="A0ABC8C2C4"/>
<evidence type="ECO:0000259" key="1">
    <source>
        <dbReference type="Pfam" id="PF20211"/>
    </source>
</evidence>
<dbReference type="Proteomes" id="UP000192251">
    <property type="component" value="Chromosome"/>
</dbReference>
<proteinExistence type="predicted"/>
<reference evidence="2 3" key="1">
    <citation type="submission" date="2017-04" db="EMBL/GenBank/DDBJ databases">
        <title>The complete genome sequence of Streptomyces albolongus YIM 101047, the producer of novel bafilomycins and novel odoriferous sesquiterpenoids.</title>
        <authorList>
            <person name="Yin M."/>
            <person name="Jiang Y."/>
        </authorList>
    </citation>
    <scope>NUCLEOTIDE SEQUENCE [LARGE SCALE GENOMIC DNA]</scope>
    <source>
        <strain evidence="2 3">YIM 101047</strain>
    </source>
</reference>
<feature type="domain" description="DUF6571" evidence="1">
    <location>
        <begin position="204"/>
        <end position="715"/>
    </location>
</feature>
<organism evidence="2 3">
    <name type="scientific">Kitasatospora albolonga</name>
    <dbReference type="NCBI Taxonomy" id="68173"/>
    <lineage>
        <taxon>Bacteria</taxon>
        <taxon>Bacillati</taxon>
        <taxon>Actinomycetota</taxon>
        <taxon>Actinomycetes</taxon>
        <taxon>Kitasatosporales</taxon>
        <taxon>Streptomycetaceae</taxon>
        <taxon>Kitasatospora</taxon>
    </lineage>
</organism>
<dbReference type="EMBL" id="CP020563">
    <property type="protein sequence ID" value="ARF76020.1"/>
    <property type="molecule type" value="Genomic_DNA"/>
</dbReference>
<sequence>MTFDDVVNAPVDKLKTAADDWATMVTRLKELAEDDRTRMRAKAAKVSWEGVNAGVTKAFIGKTAAEFDDAVAQARGIKSLLADAHASFAHARKALVAIRDEEGPTAGVVVSATGKVSARFDVEDFPGARNDPDYPEELRKQKAAVASWQKKIDRIVEDCSDADESLKRALEANIKSKNDFSKPTYKTLDAEQAGYATELLKQVTGEGGTARNVEALRTLEDLIDDNRGDPEFATAFYRRLGAEGTLEALTRMSLDSTSLGPAGQDRVGMVRNIQSDMGAMLGLATTPSVPNHLDAAWTSHLLKAGRKEIDVSGFAGVNTKVYGYQALGALLREGTYDQKFLTSVGRDMIAMDRKNPEIWSQNLPYDQKMAINLGPDGGRGFNPLTGLMEAMSRHPAAAAEFFNENLREDTNNDGIVTLLDGDSRGKDAQSVVDYMLDKKPTDDWYDTTADSGPALGQKAMGNALEAAVTGRVPGDDDAPPVRHSKDMSGVMEKIVEKIGTDPELVSAKAGDPDAPLSALAPQFGSMAAEYMPDLQATAENAAGQIKPFGEPAEFEKHLMTRFLGAVGQDPDAYGAISHAQQAYTTALVADVFRHPDRPDMGEAIRNAVHPGGEIAGMMAEAKAHAVIELKTHENGEYNEGIENNAKWTNRIIDLVGAKYLELIPVGGDAVTWIQEDVTESVVEKSKREALNDAVLTSGQSYAKAEEAAKQAAAAAVATGGKAAGLTDEEYSVYLGSASTATADAYSSGHNMSEKNRPPREQ</sequence>
<dbReference type="Pfam" id="PF20211">
    <property type="entry name" value="DUF6571"/>
    <property type="match status" value="1"/>
</dbReference>
<protein>
    <recommendedName>
        <fullName evidence="1">DUF6571 domain-containing protein</fullName>
    </recommendedName>
</protein>
<keyword evidence="3" id="KW-1185">Reference proteome</keyword>